<dbReference type="OMA" id="TIVECIC"/>
<dbReference type="InterPro" id="IPR009057">
    <property type="entry name" value="Homeodomain-like_sf"/>
</dbReference>
<keyword evidence="2" id="KW-0539">Nucleus</keyword>
<evidence type="ECO:0000256" key="2">
    <source>
        <dbReference type="PROSITE-ProRule" id="PRU00320"/>
    </source>
</evidence>
<accession>A0A026WPP3</accession>
<gene>
    <name evidence="4" type="ORF">X777_02008</name>
</gene>
<evidence type="ECO:0000313" key="5">
    <source>
        <dbReference type="Proteomes" id="UP000053097"/>
    </source>
</evidence>
<dbReference type="AlphaFoldDB" id="A0A026WPP3"/>
<dbReference type="PANTHER" id="PTHR19303">
    <property type="entry name" value="TRANSPOSON"/>
    <property type="match status" value="1"/>
</dbReference>
<dbReference type="PANTHER" id="PTHR19303:SF74">
    <property type="entry name" value="POGO TRANSPOSABLE ELEMENT WITH KRAB DOMAIN"/>
    <property type="match status" value="1"/>
</dbReference>
<sequence length="328" mass="38409">MKDAVEAVRNKSMGYKKAMKTFSVPRTTLRRLVKNSEESTDLVVQKPLGRRPIFPHLLEKKLVDYLLFMEAKYYGFTRIDVRRITYQLALKNNIPNQFRNEVAGRAWLDYFLSRHKNELSLRKPMGTSYARVQGFNREAVKEFFDILQAEFEKTRYLPDRIYNVDETGLTIVQTKIPYIVGKKGKKQIGVGWIQSNLFTEWFQYFIEKTNPTEKSPVLLILDGHYSYTRNLELLELAREKHVTIVSLLSHTSHKLQPLDRTFMGALKSYYSEEIREFLLHSHRMLKPHDIAELFGRAYLKSSTDEIAVNGFRVTGIYPFNSQIFTETS</sequence>
<evidence type="ECO:0000259" key="3">
    <source>
        <dbReference type="PROSITE" id="PS50960"/>
    </source>
</evidence>
<reference evidence="4 5" key="1">
    <citation type="journal article" date="2014" name="Curr. Biol.">
        <title>The genome of the clonal raider ant Cerapachys biroi.</title>
        <authorList>
            <person name="Oxley P.R."/>
            <person name="Ji L."/>
            <person name="Fetter-Pruneda I."/>
            <person name="McKenzie S.K."/>
            <person name="Li C."/>
            <person name="Hu H."/>
            <person name="Zhang G."/>
            <person name="Kronauer D.J."/>
        </authorList>
    </citation>
    <scope>NUCLEOTIDE SEQUENCE [LARGE SCALE GENOMIC DNA]</scope>
</reference>
<dbReference type="Gene3D" id="1.10.10.60">
    <property type="entry name" value="Homeodomain-like"/>
    <property type="match status" value="1"/>
</dbReference>
<keyword evidence="5" id="KW-1185">Reference proteome</keyword>
<evidence type="ECO:0000256" key="1">
    <source>
        <dbReference type="ARBA" id="ARBA00004123"/>
    </source>
</evidence>
<dbReference type="PROSITE" id="PS50960">
    <property type="entry name" value="HTH_PSQ"/>
    <property type="match status" value="1"/>
</dbReference>
<organism evidence="4 5">
    <name type="scientific">Ooceraea biroi</name>
    <name type="common">Clonal raider ant</name>
    <name type="synonym">Cerapachys biroi</name>
    <dbReference type="NCBI Taxonomy" id="2015173"/>
    <lineage>
        <taxon>Eukaryota</taxon>
        <taxon>Metazoa</taxon>
        <taxon>Ecdysozoa</taxon>
        <taxon>Arthropoda</taxon>
        <taxon>Hexapoda</taxon>
        <taxon>Insecta</taxon>
        <taxon>Pterygota</taxon>
        <taxon>Neoptera</taxon>
        <taxon>Endopterygota</taxon>
        <taxon>Hymenoptera</taxon>
        <taxon>Apocrita</taxon>
        <taxon>Aculeata</taxon>
        <taxon>Formicoidea</taxon>
        <taxon>Formicidae</taxon>
        <taxon>Dorylinae</taxon>
        <taxon>Ooceraea</taxon>
    </lineage>
</organism>
<dbReference type="Pfam" id="PF05225">
    <property type="entry name" value="HTH_psq"/>
    <property type="match status" value="1"/>
</dbReference>
<dbReference type="Pfam" id="PF03184">
    <property type="entry name" value="DDE_1"/>
    <property type="match status" value="1"/>
</dbReference>
<dbReference type="OrthoDB" id="8195605at2759"/>
<evidence type="ECO:0000313" key="4">
    <source>
        <dbReference type="EMBL" id="EZA58000.1"/>
    </source>
</evidence>
<protein>
    <recommendedName>
        <fullName evidence="3">HTH psq-type domain-containing protein</fullName>
    </recommendedName>
</protein>
<dbReference type="GO" id="GO:0003677">
    <property type="term" value="F:DNA binding"/>
    <property type="evidence" value="ECO:0007669"/>
    <property type="project" value="UniProtKB-UniRule"/>
</dbReference>
<keyword evidence="2" id="KW-0238">DNA-binding</keyword>
<dbReference type="InterPro" id="IPR050863">
    <property type="entry name" value="CenT-Element_Derived"/>
</dbReference>
<dbReference type="EMBL" id="KK107136">
    <property type="protein sequence ID" value="EZA58000.1"/>
    <property type="molecule type" value="Genomic_DNA"/>
</dbReference>
<proteinExistence type="predicted"/>
<comment type="subcellular location">
    <subcellularLocation>
        <location evidence="1 2">Nucleus</location>
    </subcellularLocation>
</comment>
<name>A0A026WPP3_OOCBI</name>
<dbReference type="GO" id="GO:0005634">
    <property type="term" value="C:nucleus"/>
    <property type="evidence" value="ECO:0007669"/>
    <property type="project" value="UniProtKB-SubCell"/>
</dbReference>
<feature type="DNA-binding region" description="H-T-H motif" evidence="2">
    <location>
        <begin position="15"/>
        <end position="35"/>
    </location>
</feature>
<dbReference type="SUPFAM" id="SSF46689">
    <property type="entry name" value="Homeodomain-like"/>
    <property type="match status" value="1"/>
</dbReference>
<feature type="domain" description="HTH psq-type" evidence="3">
    <location>
        <begin position="1"/>
        <end position="39"/>
    </location>
</feature>
<dbReference type="InterPro" id="IPR004875">
    <property type="entry name" value="DDE_SF_endonuclease_dom"/>
</dbReference>
<dbReference type="Proteomes" id="UP000053097">
    <property type="component" value="Unassembled WGS sequence"/>
</dbReference>
<dbReference type="InterPro" id="IPR007889">
    <property type="entry name" value="HTH_Psq"/>
</dbReference>